<dbReference type="AlphaFoldDB" id="A0A5E6Q0W7"/>
<accession>A0A5E6Q0W7</accession>
<sequence>MVSLVNSARWAPLIGRMFIAFGSIERTTHQCIRNWAGEIIHKHFAKAPLSARIDLARDLAETQDATEATKKAFVRSLLNAKGLAQNRNLIAHNPLCLVLLQDSLDRPFLEAIAHNTEDSKFLSYEELVEIVERTEKCAEELVHNFVTFRVDKLDLISLKNFPGLRDTPI</sequence>
<dbReference type="Proteomes" id="UP000344274">
    <property type="component" value="Unassembled WGS sequence"/>
</dbReference>
<evidence type="ECO:0000313" key="1">
    <source>
        <dbReference type="EMBL" id="VVM49786.1"/>
    </source>
</evidence>
<gene>
    <name evidence="1" type="ORF">PS673_00703</name>
</gene>
<protein>
    <submittedName>
        <fullName evidence="1">Uncharacterized protein</fullName>
    </submittedName>
</protein>
<dbReference type="RefSeq" id="WP_154946595.1">
    <property type="nucleotide sequence ID" value="NZ_CABVHB010000003.1"/>
</dbReference>
<proteinExistence type="predicted"/>
<reference evidence="1 2" key="1">
    <citation type="submission" date="2019-09" db="EMBL/GenBank/DDBJ databases">
        <authorList>
            <person name="Chandra G."/>
            <person name="Truman W A."/>
        </authorList>
    </citation>
    <scope>NUCLEOTIDE SEQUENCE [LARGE SCALE GENOMIC DNA]</scope>
    <source>
        <strain evidence="1">PS673</strain>
    </source>
</reference>
<evidence type="ECO:0000313" key="2">
    <source>
        <dbReference type="Proteomes" id="UP000344274"/>
    </source>
</evidence>
<organism evidence="1 2">
    <name type="scientific">Pseudomonas fluorescens</name>
    <dbReference type="NCBI Taxonomy" id="294"/>
    <lineage>
        <taxon>Bacteria</taxon>
        <taxon>Pseudomonadati</taxon>
        <taxon>Pseudomonadota</taxon>
        <taxon>Gammaproteobacteria</taxon>
        <taxon>Pseudomonadales</taxon>
        <taxon>Pseudomonadaceae</taxon>
        <taxon>Pseudomonas</taxon>
    </lineage>
</organism>
<dbReference type="EMBL" id="CABVHB010000003">
    <property type="protein sequence ID" value="VVM49786.1"/>
    <property type="molecule type" value="Genomic_DNA"/>
</dbReference>
<name>A0A5E6Q0W7_PSEFL</name>